<gene>
    <name evidence="2" type="ORF">SARC_13499</name>
</gene>
<feature type="compositionally biased region" description="Polar residues" evidence="1">
    <location>
        <begin position="88"/>
        <end position="127"/>
    </location>
</feature>
<evidence type="ECO:0000313" key="3">
    <source>
        <dbReference type="Proteomes" id="UP000054560"/>
    </source>
</evidence>
<dbReference type="GeneID" id="25914003"/>
<keyword evidence="3" id="KW-1185">Reference proteome</keyword>
<feature type="region of interest" description="Disordered" evidence="1">
    <location>
        <begin position="84"/>
        <end position="181"/>
    </location>
</feature>
<organism evidence="2 3">
    <name type="scientific">Sphaeroforma arctica JP610</name>
    <dbReference type="NCBI Taxonomy" id="667725"/>
    <lineage>
        <taxon>Eukaryota</taxon>
        <taxon>Ichthyosporea</taxon>
        <taxon>Ichthyophonida</taxon>
        <taxon>Sphaeroforma</taxon>
    </lineage>
</organism>
<dbReference type="AlphaFoldDB" id="A0A0L0FB52"/>
<accession>A0A0L0FB52</accession>
<sequence>TNSEVMRDAWVKQIQGALEWALECDSYTVTLGGAEDNVCTRVTDTPFPETRTSLTDANAMFHLGVPMDAPDGYTGAYDNGLFHPPHTLSDNELKSTSSGSLPHSRRQSQISMSTGSKSSLTRPRANTSGSARSSGASVRDTIDALKKPSLNVRIAASTISVEPMLPSLPTTSSDPDIAKGR</sequence>
<evidence type="ECO:0000313" key="2">
    <source>
        <dbReference type="EMBL" id="KNC73942.1"/>
    </source>
</evidence>
<reference evidence="2 3" key="1">
    <citation type="submission" date="2011-02" db="EMBL/GenBank/DDBJ databases">
        <title>The Genome Sequence of Sphaeroforma arctica JP610.</title>
        <authorList>
            <consortium name="The Broad Institute Genome Sequencing Platform"/>
            <person name="Russ C."/>
            <person name="Cuomo C."/>
            <person name="Young S.K."/>
            <person name="Zeng Q."/>
            <person name="Gargeya S."/>
            <person name="Alvarado L."/>
            <person name="Berlin A."/>
            <person name="Chapman S.B."/>
            <person name="Chen Z."/>
            <person name="Freedman E."/>
            <person name="Gellesch M."/>
            <person name="Goldberg J."/>
            <person name="Griggs A."/>
            <person name="Gujja S."/>
            <person name="Heilman E."/>
            <person name="Heiman D."/>
            <person name="Howarth C."/>
            <person name="Mehta T."/>
            <person name="Neiman D."/>
            <person name="Pearson M."/>
            <person name="Roberts A."/>
            <person name="Saif S."/>
            <person name="Shea T."/>
            <person name="Shenoy N."/>
            <person name="Sisk P."/>
            <person name="Stolte C."/>
            <person name="Sykes S."/>
            <person name="White J."/>
            <person name="Yandava C."/>
            <person name="Burger G."/>
            <person name="Gray M.W."/>
            <person name="Holland P.W.H."/>
            <person name="King N."/>
            <person name="Lang F.B.F."/>
            <person name="Roger A.J."/>
            <person name="Ruiz-Trillo I."/>
            <person name="Haas B."/>
            <person name="Nusbaum C."/>
            <person name="Birren B."/>
        </authorList>
    </citation>
    <scope>NUCLEOTIDE SEQUENCE [LARGE SCALE GENOMIC DNA]</scope>
    <source>
        <strain evidence="2 3">JP610</strain>
    </source>
</reference>
<feature type="non-terminal residue" evidence="2">
    <location>
        <position position="1"/>
    </location>
</feature>
<evidence type="ECO:0008006" key="4">
    <source>
        <dbReference type="Google" id="ProtNLM"/>
    </source>
</evidence>
<proteinExistence type="predicted"/>
<feature type="compositionally biased region" description="Low complexity" evidence="1">
    <location>
        <begin position="128"/>
        <end position="139"/>
    </location>
</feature>
<protein>
    <recommendedName>
        <fullName evidence="4">PH domain-containing protein</fullName>
    </recommendedName>
</protein>
<evidence type="ECO:0000256" key="1">
    <source>
        <dbReference type="SAM" id="MobiDB-lite"/>
    </source>
</evidence>
<dbReference type="Proteomes" id="UP000054560">
    <property type="component" value="Unassembled WGS sequence"/>
</dbReference>
<dbReference type="RefSeq" id="XP_014147844.1">
    <property type="nucleotide sequence ID" value="XM_014292369.1"/>
</dbReference>
<name>A0A0L0FB52_9EUKA</name>
<dbReference type="EMBL" id="KQ244959">
    <property type="protein sequence ID" value="KNC73942.1"/>
    <property type="molecule type" value="Genomic_DNA"/>
</dbReference>